<feature type="compositionally biased region" description="Basic and acidic residues" evidence="1">
    <location>
        <begin position="9"/>
        <end position="18"/>
    </location>
</feature>
<evidence type="ECO:0000313" key="3">
    <source>
        <dbReference type="Proteomes" id="UP000799428"/>
    </source>
</evidence>
<organism evidence="2 3">
    <name type="scientific">Pleomassaria siparia CBS 279.74</name>
    <dbReference type="NCBI Taxonomy" id="1314801"/>
    <lineage>
        <taxon>Eukaryota</taxon>
        <taxon>Fungi</taxon>
        <taxon>Dikarya</taxon>
        <taxon>Ascomycota</taxon>
        <taxon>Pezizomycotina</taxon>
        <taxon>Dothideomycetes</taxon>
        <taxon>Pleosporomycetidae</taxon>
        <taxon>Pleosporales</taxon>
        <taxon>Pleomassariaceae</taxon>
        <taxon>Pleomassaria</taxon>
    </lineage>
</organism>
<gene>
    <name evidence="2" type="ORF">K504DRAFT_456892</name>
</gene>
<evidence type="ECO:0000313" key="2">
    <source>
        <dbReference type="EMBL" id="KAF2714697.1"/>
    </source>
</evidence>
<dbReference type="EMBL" id="MU005764">
    <property type="protein sequence ID" value="KAF2714697.1"/>
    <property type="molecule type" value="Genomic_DNA"/>
</dbReference>
<dbReference type="AlphaFoldDB" id="A0A6G1KQU3"/>
<proteinExistence type="predicted"/>
<dbReference type="Proteomes" id="UP000799428">
    <property type="component" value="Unassembled WGS sequence"/>
</dbReference>
<protein>
    <submittedName>
        <fullName evidence="2">Uncharacterized protein</fullName>
    </submittedName>
</protein>
<accession>A0A6G1KQU3</accession>
<sequence length="113" mass="12498">MALRVKVKWRAEEEDNRRRGSRKRFPGNGGGGGNLFHAGKGADASERGEGESTFAGGDHHQSKKSLRPPLIFGNTFWYASKQPVYLGHEYGFGTQVLYSPCNLQDTETQIGKL</sequence>
<reference evidence="2" key="1">
    <citation type="journal article" date="2020" name="Stud. Mycol.">
        <title>101 Dothideomycetes genomes: a test case for predicting lifestyles and emergence of pathogens.</title>
        <authorList>
            <person name="Haridas S."/>
            <person name="Albert R."/>
            <person name="Binder M."/>
            <person name="Bloem J."/>
            <person name="Labutti K."/>
            <person name="Salamov A."/>
            <person name="Andreopoulos B."/>
            <person name="Baker S."/>
            <person name="Barry K."/>
            <person name="Bills G."/>
            <person name="Bluhm B."/>
            <person name="Cannon C."/>
            <person name="Castanera R."/>
            <person name="Culley D."/>
            <person name="Daum C."/>
            <person name="Ezra D."/>
            <person name="Gonzalez J."/>
            <person name="Henrissat B."/>
            <person name="Kuo A."/>
            <person name="Liang C."/>
            <person name="Lipzen A."/>
            <person name="Lutzoni F."/>
            <person name="Magnuson J."/>
            <person name="Mondo S."/>
            <person name="Nolan M."/>
            <person name="Ohm R."/>
            <person name="Pangilinan J."/>
            <person name="Park H.-J."/>
            <person name="Ramirez L."/>
            <person name="Alfaro M."/>
            <person name="Sun H."/>
            <person name="Tritt A."/>
            <person name="Yoshinaga Y."/>
            <person name="Zwiers L.-H."/>
            <person name="Turgeon B."/>
            <person name="Goodwin S."/>
            <person name="Spatafora J."/>
            <person name="Crous P."/>
            <person name="Grigoriev I."/>
        </authorList>
    </citation>
    <scope>NUCLEOTIDE SEQUENCE</scope>
    <source>
        <strain evidence="2">CBS 279.74</strain>
    </source>
</reference>
<feature type="region of interest" description="Disordered" evidence="1">
    <location>
        <begin position="1"/>
        <end position="66"/>
    </location>
</feature>
<feature type="non-terminal residue" evidence="2">
    <location>
        <position position="113"/>
    </location>
</feature>
<keyword evidence="3" id="KW-1185">Reference proteome</keyword>
<name>A0A6G1KQU3_9PLEO</name>
<evidence type="ECO:0000256" key="1">
    <source>
        <dbReference type="SAM" id="MobiDB-lite"/>
    </source>
</evidence>